<dbReference type="Gene3D" id="3.40.250.10">
    <property type="entry name" value="Rhodanese-like domain"/>
    <property type="match status" value="1"/>
</dbReference>
<dbReference type="InterPro" id="IPR001763">
    <property type="entry name" value="Rhodanese-like_dom"/>
</dbReference>
<dbReference type="InterPro" id="IPR036873">
    <property type="entry name" value="Rhodanese-like_dom_sf"/>
</dbReference>
<gene>
    <name evidence="2" type="ORF">EDC25_12427</name>
</gene>
<dbReference type="GO" id="GO:0016740">
    <property type="term" value="F:transferase activity"/>
    <property type="evidence" value="ECO:0007669"/>
    <property type="project" value="UniProtKB-KW"/>
</dbReference>
<evidence type="ECO:0000313" key="3">
    <source>
        <dbReference type="Proteomes" id="UP000294599"/>
    </source>
</evidence>
<dbReference type="Pfam" id="PF00581">
    <property type="entry name" value="Rhodanese"/>
    <property type="match status" value="1"/>
</dbReference>
<proteinExistence type="predicted"/>
<keyword evidence="3" id="KW-1185">Reference proteome</keyword>
<dbReference type="EMBL" id="SMAF01000024">
    <property type="protein sequence ID" value="TCS94052.1"/>
    <property type="molecule type" value="Genomic_DNA"/>
</dbReference>
<sequence length="101" mass="11087">MRETNPLELEFDSLDAALADGWQLVDIRTAQERLQLPVPAPHRWVPMDEFLRAPVDPGPGRHLVICAHGVRSLYLAQWLQAQGFAQVASLRGGLAGLGIGH</sequence>
<dbReference type="RefSeq" id="WP_123521011.1">
    <property type="nucleotide sequence ID" value="NZ_JBHLWF010000010.1"/>
</dbReference>
<evidence type="ECO:0000313" key="2">
    <source>
        <dbReference type="EMBL" id="TCS94052.1"/>
    </source>
</evidence>
<dbReference type="Proteomes" id="UP000294599">
    <property type="component" value="Unassembled WGS sequence"/>
</dbReference>
<name>A0A4R3L440_9GAMM</name>
<feature type="domain" description="Rhodanese" evidence="1">
    <location>
        <begin position="18"/>
        <end position="99"/>
    </location>
</feature>
<comment type="caution">
    <text evidence="2">The sequence shown here is derived from an EMBL/GenBank/DDBJ whole genome shotgun (WGS) entry which is preliminary data.</text>
</comment>
<evidence type="ECO:0000259" key="1">
    <source>
        <dbReference type="PROSITE" id="PS50206"/>
    </source>
</evidence>
<reference evidence="2 3" key="1">
    <citation type="submission" date="2019-03" db="EMBL/GenBank/DDBJ databases">
        <title>Genomic Encyclopedia of Type Strains, Phase IV (KMG-IV): sequencing the most valuable type-strain genomes for metagenomic binning, comparative biology and taxonomic classification.</title>
        <authorList>
            <person name="Goeker M."/>
        </authorList>
    </citation>
    <scope>NUCLEOTIDE SEQUENCE [LARGE SCALE GENOMIC DNA]</scope>
    <source>
        <strain evidence="2 3">DSM 21944</strain>
    </source>
</reference>
<dbReference type="AlphaFoldDB" id="A0A4R3L440"/>
<dbReference type="SUPFAM" id="SSF52821">
    <property type="entry name" value="Rhodanese/Cell cycle control phosphatase"/>
    <property type="match status" value="1"/>
</dbReference>
<accession>A0A4R3L440</accession>
<keyword evidence="2" id="KW-0808">Transferase</keyword>
<dbReference type="PROSITE" id="PS50206">
    <property type="entry name" value="RHODANESE_3"/>
    <property type="match status" value="1"/>
</dbReference>
<organism evidence="2 3">
    <name type="scientific">Pseudofulvimonas gallinarii</name>
    <dbReference type="NCBI Taxonomy" id="634155"/>
    <lineage>
        <taxon>Bacteria</taxon>
        <taxon>Pseudomonadati</taxon>
        <taxon>Pseudomonadota</taxon>
        <taxon>Gammaproteobacteria</taxon>
        <taxon>Lysobacterales</taxon>
        <taxon>Rhodanobacteraceae</taxon>
        <taxon>Pseudofulvimonas</taxon>
    </lineage>
</organism>
<dbReference type="OrthoDB" id="9811849at2"/>
<protein>
    <submittedName>
        <fullName evidence="2">Rhodanese-related sulfurtransferase</fullName>
    </submittedName>
</protein>
<dbReference type="CDD" id="cd00158">
    <property type="entry name" value="RHOD"/>
    <property type="match status" value="1"/>
</dbReference>